<keyword evidence="5" id="KW-1185">Reference proteome</keyword>
<evidence type="ECO:0000313" key="4">
    <source>
        <dbReference type="EMBL" id="QKW48415.1"/>
    </source>
</evidence>
<dbReference type="AlphaFoldDB" id="A0A7H8N1W3"/>
<dbReference type="InterPro" id="IPR026869">
    <property type="entry name" value="EgtC-like"/>
</dbReference>
<reference evidence="4 5" key="1">
    <citation type="submission" date="2020-06" db="EMBL/GenBank/DDBJ databases">
        <title>Genome mining for natural products.</title>
        <authorList>
            <person name="Zhang B."/>
            <person name="Shi J."/>
            <person name="Ge H."/>
        </authorList>
    </citation>
    <scope>NUCLEOTIDE SEQUENCE [LARGE SCALE GENOMIC DNA]</scope>
    <source>
        <strain evidence="4 5">NA00687</strain>
    </source>
</reference>
<dbReference type="InterPro" id="IPR017808">
    <property type="entry name" value="EgtC"/>
</dbReference>
<organism evidence="4 5">
    <name type="scientific">Streptomyces buecherae</name>
    <dbReference type="NCBI Taxonomy" id="2763006"/>
    <lineage>
        <taxon>Bacteria</taxon>
        <taxon>Bacillati</taxon>
        <taxon>Actinomycetota</taxon>
        <taxon>Actinomycetes</taxon>
        <taxon>Kitasatosporales</taxon>
        <taxon>Streptomycetaceae</taxon>
        <taxon>Streptomyces</taxon>
    </lineage>
</organism>
<dbReference type="InterPro" id="IPR052373">
    <property type="entry name" value="Gamma-glu_amide_hydrolase"/>
</dbReference>
<accession>A0A7H8N1W3</accession>
<dbReference type="CDD" id="cd01908">
    <property type="entry name" value="YafJ"/>
    <property type="match status" value="1"/>
</dbReference>
<dbReference type="HAMAP" id="MF_02036">
    <property type="entry name" value="EgtC"/>
    <property type="match status" value="1"/>
</dbReference>
<dbReference type="InterPro" id="IPR032889">
    <property type="entry name" value="EgtC_Actinobacteria"/>
</dbReference>
<dbReference type="Pfam" id="PF13230">
    <property type="entry name" value="GATase_4"/>
    <property type="match status" value="1"/>
</dbReference>
<evidence type="ECO:0000256" key="2">
    <source>
        <dbReference type="HAMAP-Rule" id="MF_02036"/>
    </source>
</evidence>
<dbReference type="Proteomes" id="UP000509303">
    <property type="component" value="Chromosome"/>
</dbReference>
<gene>
    <name evidence="2 4" type="primary">egtC</name>
    <name evidence="4" type="ORF">HUT08_01350</name>
</gene>
<dbReference type="NCBIfam" id="TIGR03442">
    <property type="entry name" value="ergothioneine biosynthesis protein EgtC"/>
    <property type="match status" value="1"/>
</dbReference>
<keyword evidence="1 2" id="KW-0315">Glutamine amidotransferase</keyword>
<feature type="region of interest" description="Disordered" evidence="3">
    <location>
        <begin position="266"/>
        <end position="354"/>
    </location>
</feature>
<comment type="function">
    <text evidence="2">Catalyzes the hydrolysis of the gamma-glutamyl amide bond of hercynyl-gamma-L-glutamyl-L-cysteine sulfoxide to produce hercynylcysteine sulfoxide, a step in the biosynthesis pathway of ergothioneine.</text>
</comment>
<proteinExistence type="inferred from homology"/>
<dbReference type="EC" id="3.5.1.118" evidence="2"/>
<dbReference type="UniPathway" id="UPA01014"/>
<comment type="catalytic activity">
    <reaction evidence="2">
        <text>gamma-L-glutamyl-hercynylcysteine S-oxide + H2O = S-(hercyn-2-yl)-L-cysteine S-oxide + L-glutamate</text>
        <dbReference type="Rhea" id="RHEA:42684"/>
        <dbReference type="ChEBI" id="CHEBI:15377"/>
        <dbReference type="ChEBI" id="CHEBI:29985"/>
        <dbReference type="ChEBI" id="CHEBI:82703"/>
        <dbReference type="ChEBI" id="CHEBI:82706"/>
        <dbReference type="EC" id="3.5.1.118"/>
    </reaction>
</comment>
<dbReference type="GO" id="GO:0016811">
    <property type="term" value="F:hydrolase activity, acting on carbon-nitrogen (but not peptide) bonds, in linear amides"/>
    <property type="evidence" value="ECO:0007669"/>
    <property type="project" value="UniProtKB-UniRule"/>
</dbReference>
<comment type="pathway">
    <text evidence="2">Amino-acid biosynthesis; ergothioneine biosynthesis.</text>
</comment>
<feature type="compositionally biased region" description="Low complexity" evidence="3">
    <location>
        <begin position="330"/>
        <end position="346"/>
    </location>
</feature>
<evidence type="ECO:0000313" key="5">
    <source>
        <dbReference type="Proteomes" id="UP000509303"/>
    </source>
</evidence>
<evidence type="ECO:0000256" key="1">
    <source>
        <dbReference type="ARBA" id="ARBA00022962"/>
    </source>
</evidence>
<keyword evidence="2" id="KW-0378">Hydrolase</keyword>
<dbReference type="InterPro" id="IPR029055">
    <property type="entry name" value="Ntn_hydrolases_N"/>
</dbReference>
<dbReference type="Gene3D" id="3.60.20.10">
    <property type="entry name" value="Glutamine Phosphoribosylpyrophosphate, subunit 1, domain 1"/>
    <property type="match status" value="1"/>
</dbReference>
<evidence type="ECO:0000256" key="3">
    <source>
        <dbReference type="SAM" id="MobiDB-lite"/>
    </source>
</evidence>
<sequence length="354" mass="36503">MCRHLAYLGDEVSIGTLLTQPAHSLVRQSWEPHRQRHGTVNADGFGVGWYAAGDPVPARYRRSGPIWADPSFADLARVVRTTALLGAVRDATEPGADGEAAAAPFGGGPWLFSHNGSVRGWPGSVAHLVGTLEPEALLGMEARNDAAFVWALALRRLRAGTPLGQSLAETVVALDAAAPGSRLNLLLTDGATIAATTWGDSLWYRTGPAPAGAGTASPAGERSGQRVPDLRELASGGAVVVASEPYDDDPRWVEVPDRTLVTATRAGVRLTPIEHRAAPGGHPGPDGGARATASGAPPGPGPDAPHRSPSAPPPPARPTARGADRPQPVAPGTGHAPHAAPPQHLSPQHKESSP</sequence>
<dbReference type="PANTHER" id="PTHR43187:SF2">
    <property type="entry name" value="GAMMA-GLUTAMYL-HERCYNYLCYSTEINE SULFOXIDE HYDROLASE"/>
    <property type="match status" value="1"/>
</dbReference>
<dbReference type="EMBL" id="CP054929">
    <property type="protein sequence ID" value="QKW48415.1"/>
    <property type="molecule type" value="Genomic_DNA"/>
</dbReference>
<dbReference type="SUPFAM" id="SSF56235">
    <property type="entry name" value="N-terminal nucleophile aminohydrolases (Ntn hydrolases)"/>
    <property type="match status" value="1"/>
</dbReference>
<dbReference type="PANTHER" id="PTHR43187">
    <property type="entry name" value="GLUTAMINE AMIDOTRANSFERASE DUG3-RELATED"/>
    <property type="match status" value="1"/>
</dbReference>
<name>A0A7H8N1W3_9ACTN</name>
<dbReference type="GO" id="GO:0052699">
    <property type="term" value="P:ergothioneine biosynthetic process"/>
    <property type="evidence" value="ECO:0007669"/>
    <property type="project" value="UniProtKB-UniRule"/>
</dbReference>
<protein>
    <recommendedName>
        <fullName evidence="2">Gamma-glutamyl-hercynylcysteine sulfoxide hydrolase</fullName>
        <ecNumber evidence="2">3.5.1.118</ecNumber>
    </recommendedName>
    <alternativeName>
        <fullName evidence="2">Gamma-glutamyl hercynylcysteine S-oxide hydrolase</fullName>
    </alternativeName>
</protein>